<dbReference type="RefSeq" id="WP_377919102.1">
    <property type="nucleotide sequence ID" value="NZ_JBHRZT010000073.1"/>
</dbReference>
<evidence type="ECO:0000313" key="3">
    <source>
        <dbReference type="Proteomes" id="UP001595752"/>
    </source>
</evidence>
<accession>A0ABV8B948</accession>
<gene>
    <name evidence="2" type="ORF">ACFOU2_25580</name>
</gene>
<feature type="region of interest" description="Disordered" evidence="1">
    <location>
        <begin position="183"/>
        <end position="226"/>
    </location>
</feature>
<keyword evidence="3" id="KW-1185">Reference proteome</keyword>
<dbReference type="PROSITE" id="PS51257">
    <property type="entry name" value="PROKAR_LIPOPROTEIN"/>
    <property type="match status" value="1"/>
</dbReference>
<keyword evidence="2" id="KW-0449">Lipoprotein</keyword>
<protein>
    <submittedName>
        <fullName evidence="2">YhcN/YlaJ family sporulation lipoprotein</fullName>
    </submittedName>
</protein>
<evidence type="ECO:0000256" key="1">
    <source>
        <dbReference type="SAM" id="MobiDB-lite"/>
    </source>
</evidence>
<organism evidence="2 3">
    <name type="scientific">Bacillus songklensis</name>
    <dbReference type="NCBI Taxonomy" id="1069116"/>
    <lineage>
        <taxon>Bacteria</taxon>
        <taxon>Bacillati</taxon>
        <taxon>Bacillota</taxon>
        <taxon>Bacilli</taxon>
        <taxon>Bacillales</taxon>
        <taxon>Bacillaceae</taxon>
        <taxon>Bacillus</taxon>
    </lineage>
</organism>
<name>A0ABV8B948_9BACI</name>
<proteinExistence type="predicted"/>
<sequence>MNKKFWYIVTASLFTIAGCQSGATEDEEALYKKNGNTINVSERNEIYNEEDMTDNRGKSRYGFVRHQKSSTGNNANLYQKIATFDREKAADTISRLAVAIPNINDVATLVTDEEVLIGYKTDADNRMEAADQVKRTAMSVIPRYYHVYVTDNPQIMQDIENYSTVGSTTPNIEQSIENTIRDMLKSPQGRKMSDGEDANGEMKNELNDPIDGDVKNRSSMEHQLKD</sequence>
<comment type="caution">
    <text evidence="2">The sequence shown here is derived from an EMBL/GenBank/DDBJ whole genome shotgun (WGS) entry which is preliminary data.</text>
</comment>
<dbReference type="Proteomes" id="UP001595752">
    <property type="component" value="Unassembled WGS sequence"/>
</dbReference>
<feature type="compositionally biased region" description="Basic and acidic residues" evidence="1">
    <location>
        <begin position="200"/>
        <end position="226"/>
    </location>
</feature>
<dbReference type="Pfam" id="PF09580">
    <property type="entry name" value="Spore_YhcN_YlaJ"/>
    <property type="match status" value="1"/>
</dbReference>
<dbReference type="EMBL" id="JBHRZT010000073">
    <property type="protein sequence ID" value="MFC3886688.1"/>
    <property type="molecule type" value="Genomic_DNA"/>
</dbReference>
<reference evidence="3" key="1">
    <citation type="journal article" date="2019" name="Int. J. Syst. Evol. Microbiol.">
        <title>The Global Catalogue of Microorganisms (GCM) 10K type strain sequencing project: providing services to taxonomists for standard genome sequencing and annotation.</title>
        <authorList>
            <consortium name="The Broad Institute Genomics Platform"/>
            <consortium name="The Broad Institute Genome Sequencing Center for Infectious Disease"/>
            <person name="Wu L."/>
            <person name="Ma J."/>
        </authorList>
    </citation>
    <scope>NUCLEOTIDE SEQUENCE [LARGE SCALE GENOMIC DNA]</scope>
    <source>
        <strain evidence="3">CCUG 61889</strain>
    </source>
</reference>
<evidence type="ECO:0000313" key="2">
    <source>
        <dbReference type="EMBL" id="MFC3886688.1"/>
    </source>
</evidence>
<dbReference type="InterPro" id="IPR019076">
    <property type="entry name" value="Spore_lipoprot_YhcN/YlaJ-like"/>
</dbReference>